<feature type="compositionally biased region" description="Pro residues" evidence="22">
    <location>
        <begin position="172"/>
        <end position="182"/>
    </location>
</feature>
<evidence type="ECO:0000256" key="13">
    <source>
        <dbReference type="ARBA" id="ARBA00023118"/>
    </source>
</evidence>
<keyword evidence="16" id="KW-0564">Palmitate</keyword>
<evidence type="ECO:0000256" key="2">
    <source>
        <dbReference type="ARBA" id="ARBA00004572"/>
    </source>
</evidence>
<dbReference type="GO" id="GO:0005741">
    <property type="term" value="C:mitochondrial outer membrane"/>
    <property type="evidence" value="ECO:0007669"/>
    <property type="project" value="UniProtKB-SubCell"/>
</dbReference>
<dbReference type="GO" id="GO:0070585">
    <property type="term" value="P:protein localization to mitochondrion"/>
    <property type="evidence" value="ECO:0007669"/>
    <property type="project" value="UniProtKB-ARBA"/>
</dbReference>
<sequence length="551" mass="58143">MTFASDQLYKGYLRRNMPTIVSTVKVTQIIPYLPCLTDHDRENIEAKREMYGNFDSMVLLLDCLKRRENWPEEFISALEDCNYGTIAADIRREYDALRGNANPGSPSAAAVRARIHPVPSASHLPIPERGASSEAAVPGPAETSAPPQPAARASPPTEVPRQPQPAETSAVPSPPPPEPVSHPPQLEVAPVPTTPPASPEIQHAPAGRSPPPPREDTSHQEPVENSEPEDVAVLPDAPQPPSCVERSERDTPAEGEVLRSTAPTAQVPSPPSPPAAEVTPSVACGTTFSVITPNKAPVQDTTPPVLEKEKIPVPAYTQDADCWLQPEAAAAAAMEDSQIENTLCLSNPGELISVQAQAPGGLALTEPDSSMDPYSGNTARLEISSVPESLARGPACSAVTSAGANPSSTLSRQEGTIAVNHSEPEENHYKSPGEIPESQEIRETTWQICEEPSILNLDGRDATPQGQILNGEAAKEKTSAAAVAAAGAESANIPPASESSQLPSPGENLPPAPQDPTKKTSSHFLTTNTKYFVTAAGVGACALLLAWKLKN</sequence>
<dbReference type="Pfam" id="PF16739">
    <property type="entry name" value="CARD_2"/>
    <property type="match status" value="1"/>
</dbReference>
<dbReference type="GO" id="GO:0045087">
    <property type="term" value="P:innate immune response"/>
    <property type="evidence" value="ECO:0007669"/>
    <property type="project" value="UniProtKB-KW"/>
</dbReference>
<feature type="compositionally biased region" description="Basic and acidic residues" evidence="22">
    <location>
        <begin position="213"/>
        <end position="222"/>
    </location>
</feature>
<evidence type="ECO:0000256" key="4">
    <source>
        <dbReference type="ARBA" id="ARBA00022499"/>
    </source>
</evidence>
<dbReference type="InterPro" id="IPR011029">
    <property type="entry name" value="DEATH-like_dom_sf"/>
</dbReference>
<evidence type="ECO:0000256" key="11">
    <source>
        <dbReference type="ARBA" id="ARBA00022859"/>
    </source>
</evidence>
<dbReference type="GO" id="GO:0045071">
    <property type="term" value="P:negative regulation of viral genome replication"/>
    <property type="evidence" value="ECO:0007669"/>
    <property type="project" value="UniProtKB-ARBA"/>
</dbReference>
<evidence type="ECO:0000256" key="1">
    <source>
        <dbReference type="ARBA" id="ARBA00004275"/>
    </source>
</evidence>
<feature type="domain" description="Caspase recruitment" evidence="23">
    <location>
        <begin position="6"/>
        <end position="93"/>
    </location>
</feature>
<evidence type="ECO:0000256" key="21">
    <source>
        <dbReference type="ARBA" id="ARBA00083233"/>
    </source>
</evidence>
<evidence type="ECO:0000256" key="10">
    <source>
        <dbReference type="ARBA" id="ARBA00022843"/>
    </source>
</evidence>
<dbReference type="EMBL" id="HM204930">
    <property type="protein sequence ID" value="ADL16494.1"/>
    <property type="molecule type" value="mRNA"/>
</dbReference>
<dbReference type="GO" id="GO:0032728">
    <property type="term" value="P:positive regulation of interferon-beta production"/>
    <property type="evidence" value="ECO:0007669"/>
    <property type="project" value="UniProtKB-ARBA"/>
</dbReference>
<dbReference type="GO" id="GO:1900227">
    <property type="term" value="P:positive regulation of NLRP3 inflammasome complex assembly"/>
    <property type="evidence" value="ECO:0007669"/>
    <property type="project" value="UniProtKB-ARBA"/>
</dbReference>
<keyword evidence="9" id="KW-1000">Mitochondrion outer membrane</keyword>
<keyword evidence="12" id="KW-1133">Transmembrane helix</keyword>
<dbReference type="InterPro" id="IPR042144">
    <property type="entry name" value="CARD_IPS1"/>
</dbReference>
<keyword evidence="4" id="KW-1017">Isopeptide bond</keyword>
<dbReference type="GO" id="GO:0005777">
    <property type="term" value="C:peroxisome"/>
    <property type="evidence" value="ECO:0007669"/>
    <property type="project" value="UniProtKB-SubCell"/>
</dbReference>
<keyword evidence="10" id="KW-0832">Ubl conjugation</keyword>
<keyword evidence="14" id="KW-0496">Mitochondrion</keyword>
<evidence type="ECO:0000256" key="15">
    <source>
        <dbReference type="ARBA" id="ARBA00023136"/>
    </source>
</evidence>
<dbReference type="PRINTS" id="PR01217">
    <property type="entry name" value="PRICHEXTENSN"/>
</dbReference>
<dbReference type="AlphaFoldDB" id="G8C7P1"/>
<evidence type="ECO:0000256" key="5">
    <source>
        <dbReference type="ARBA" id="ARBA00022553"/>
    </source>
</evidence>
<evidence type="ECO:0000256" key="18">
    <source>
        <dbReference type="ARBA" id="ARBA00023288"/>
    </source>
</evidence>
<dbReference type="InterPro" id="IPR031964">
    <property type="entry name" value="CARD_dom"/>
</dbReference>
<keyword evidence="15" id="KW-0472">Membrane</keyword>
<keyword evidence="11" id="KW-0391">Immunity</keyword>
<keyword evidence="17" id="KW-0576">Peroxisome</keyword>
<dbReference type="GO" id="GO:0032755">
    <property type="term" value="P:positive regulation of interleukin-6 production"/>
    <property type="evidence" value="ECO:0007669"/>
    <property type="project" value="UniProtKB-ARBA"/>
</dbReference>
<keyword evidence="3" id="KW-0488">Methylation</keyword>
<keyword evidence="8" id="KW-0812">Transmembrane</keyword>
<evidence type="ECO:0000259" key="23">
    <source>
        <dbReference type="Pfam" id="PF16739"/>
    </source>
</evidence>
<feature type="region of interest" description="Disordered" evidence="22">
    <location>
        <begin position="120"/>
        <end position="280"/>
    </location>
</feature>
<reference evidence="24" key="1">
    <citation type="journal article" date="2011" name="Dev. Comp. Immunol.">
        <title>Characterization of a TnMAVS protein from Tetraodon nigroviridis.</title>
        <authorList>
            <person name="Xiang Z."/>
            <person name="Qi L."/>
            <person name="Chen W."/>
            <person name="Dong C."/>
            <person name="Liu Z."/>
            <person name="Liu D."/>
            <person name="Huang M."/>
            <person name="Li W."/>
            <person name="Yang G."/>
            <person name="Weng S."/>
            <person name="He J."/>
        </authorList>
    </citation>
    <scope>NUCLEOTIDE SEQUENCE</scope>
</reference>
<keyword evidence="18" id="KW-0449">Lipoprotein</keyword>
<evidence type="ECO:0000256" key="3">
    <source>
        <dbReference type="ARBA" id="ARBA00022481"/>
    </source>
</evidence>
<evidence type="ECO:0000256" key="20">
    <source>
        <dbReference type="ARBA" id="ARBA00082620"/>
    </source>
</evidence>
<comment type="subcellular location">
    <subcellularLocation>
        <location evidence="2">Mitochondrion outer membrane</location>
        <topology evidence="2">Single-pass membrane protein</topology>
    </subcellularLocation>
    <subcellularLocation>
        <location evidence="1">Peroxisome</location>
    </subcellularLocation>
</comment>
<dbReference type="CDD" id="cd08811">
    <property type="entry name" value="CARD_IPS1"/>
    <property type="match status" value="1"/>
</dbReference>
<evidence type="ECO:0000256" key="9">
    <source>
        <dbReference type="ARBA" id="ARBA00022787"/>
    </source>
</evidence>
<evidence type="ECO:0000256" key="8">
    <source>
        <dbReference type="ARBA" id="ARBA00022692"/>
    </source>
</evidence>
<evidence type="ECO:0000256" key="14">
    <source>
        <dbReference type="ARBA" id="ARBA00023128"/>
    </source>
</evidence>
<name>G8C7P1_TETNG</name>
<dbReference type="GO" id="GO:0051607">
    <property type="term" value="P:defense response to virus"/>
    <property type="evidence" value="ECO:0007669"/>
    <property type="project" value="UniProtKB-KW"/>
</dbReference>
<keyword evidence="5" id="KW-0597">Phosphoprotein</keyword>
<dbReference type="GO" id="GO:0002230">
    <property type="term" value="P:positive regulation of defense response to virus by host"/>
    <property type="evidence" value="ECO:0007669"/>
    <property type="project" value="UniProtKB-ARBA"/>
</dbReference>
<keyword evidence="7" id="KW-0399">Innate immunity</keyword>
<evidence type="ECO:0000313" key="24">
    <source>
        <dbReference type="EMBL" id="ADL16494.1"/>
    </source>
</evidence>
<dbReference type="SUPFAM" id="SSF47986">
    <property type="entry name" value="DEATH domain"/>
    <property type="match status" value="1"/>
</dbReference>
<proteinExistence type="evidence at transcript level"/>
<evidence type="ECO:0000256" key="16">
    <source>
        <dbReference type="ARBA" id="ARBA00023139"/>
    </source>
</evidence>
<evidence type="ECO:0000256" key="17">
    <source>
        <dbReference type="ARBA" id="ARBA00023140"/>
    </source>
</evidence>
<organism evidence="24">
    <name type="scientific">Tetraodon nigroviridis</name>
    <name type="common">Spotted green pufferfish</name>
    <name type="synonym">Chelonodon nigroviridis</name>
    <dbReference type="NCBI Taxonomy" id="99883"/>
    <lineage>
        <taxon>Eukaryota</taxon>
        <taxon>Metazoa</taxon>
        <taxon>Chordata</taxon>
        <taxon>Craniata</taxon>
        <taxon>Vertebrata</taxon>
        <taxon>Euteleostomi</taxon>
        <taxon>Actinopterygii</taxon>
        <taxon>Neopterygii</taxon>
        <taxon>Teleostei</taxon>
        <taxon>Neoteleostei</taxon>
        <taxon>Acanthomorphata</taxon>
        <taxon>Eupercaria</taxon>
        <taxon>Tetraodontiformes</taxon>
        <taxon>Tetradontoidea</taxon>
        <taxon>Tetraodontidae</taxon>
        <taxon>Tetraodon</taxon>
    </lineage>
</organism>
<dbReference type="GO" id="GO:0002753">
    <property type="term" value="P:cytoplasmic pattern recognition receptor signaling pathway"/>
    <property type="evidence" value="ECO:0007669"/>
    <property type="project" value="UniProtKB-ARBA"/>
</dbReference>
<dbReference type="Gene3D" id="1.10.533.10">
    <property type="entry name" value="Death Domain, Fas"/>
    <property type="match status" value="1"/>
</dbReference>
<evidence type="ECO:0000256" key="7">
    <source>
        <dbReference type="ARBA" id="ARBA00022588"/>
    </source>
</evidence>
<evidence type="ECO:0000256" key="22">
    <source>
        <dbReference type="SAM" id="MobiDB-lite"/>
    </source>
</evidence>
<evidence type="ECO:0000256" key="12">
    <source>
        <dbReference type="ARBA" id="ARBA00022989"/>
    </source>
</evidence>
<dbReference type="GO" id="GO:0032727">
    <property type="term" value="P:positive regulation of interferon-alpha production"/>
    <property type="evidence" value="ECO:0007669"/>
    <property type="project" value="UniProtKB-ARBA"/>
</dbReference>
<accession>G8C7P1</accession>
<keyword evidence="13" id="KW-0051">Antiviral defense</keyword>
<protein>
    <recommendedName>
        <fullName evidence="19">Mitochondrial antiviral-signaling protein</fullName>
    </recommendedName>
    <alternativeName>
        <fullName evidence="20">Interferon beta promoter stimulator protein 1</fullName>
    </alternativeName>
    <alternativeName>
        <fullName evidence="21">Virus-induced-signaling adapter</fullName>
    </alternativeName>
</protein>
<dbReference type="GO" id="GO:1900063">
    <property type="term" value="P:regulation of peroxisome organization"/>
    <property type="evidence" value="ECO:0007669"/>
    <property type="project" value="UniProtKB-ARBA"/>
</dbReference>
<dbReference type="FunFam" id="1.10.533.10:FF:000063">
    <property type="entry name" value="Mitochondrial antiviral-signaling protein"/>
    <property type="match status" value="1"/>
</dbReference>
<feature type="region of interest" description="Disordered" evidence="22">
    <location>
        <begin position="485"/>
        <end position="522"/>
    </location>
</feature>
<keyword evidence="6" id="KW-0945">Host-virus interaction</keyword>
<dbReference type="GO" id="GO:0035591">
    <property type="term" value="F:signaling adaptor activity"/>
    <property type="evidence" value="ECO:0007669"/>
    <property type="project" value="UniProtKB-ARBA"/>
</dbReference>
<evidence type="ECO:0000256" key="6">
    <source>
        <dbReference type="ARBA" id="ARBA00022581"/>
    </source>
</evidence>
<evidence type="ECO:0000256" key="19">
    <source>
        <dbReference type="ARBA" id="ARBA00071084"/>
    </source>
</evidence>